<gene>
    <name evidence="1" type="ORF">BG006_004121</name>
</gene>
<sequence>MTDTSLPSTYSQFTLFSGLCNSLYPHDWHTFVETWHSMVAVNAPVAEFTYNLIPFFSNARKLQPVFQRYMKFAQQDSNFLSTMTTVLMSTPLLDRIQGILQAPRLFQAYVVALKMDDASASHTQVMNSIQAFLATLPAHTRLAMQRVFAEAEAADSLGLTPSTQETLFDLLHGDTQLYIDVLAALQLNQSRNWAWDAVVTKVKTLVLAKKPQAWADTEQFLERLHWGGYQDYDEYGGGYVDEYDGDD</sequence>
<protein>
    <submittedName>
        <fullName evidence="1">Uncharacterized protein</fullName>
    </submittedName>
</protein>
<accession>A0A9P5S8B3</accession>
<keyword evidence="2" id="KW-1185">Reference proteome</keyword>
<feature type="non-terminal residue" evidence="1">
    <location>
        <position position="247"/>
    </location>
</feature>
<reference evidence="1" key="1">
    <citation type="journal article" date="2020" name="Fungal Divers.">
        <title>Resolving the Mortierellaceae phylogeny through synthesis of multi-gene phylogenetics and phylogenomics.</title>
        <authorList>
            <person name="Vandepol N."/>
            <person name="Liber J."/>
            <person name="Desiro A."/>
            <person name="Na H."/>
            <person name="Kennedy M."/>
            <person name="Barry K."/>
            <person name="Grigoriev I.V."/>
            <person name="Miller A.N."/>
            <person name="O'Donnell K."/>
            <person name="Stajich J.E."/>
            <person name="Bonito G."/>
        </authorList>
    </citation>
    <scope>NUCLEOTIDE SEQUENCE</scope>
    <source>
        <strain evidence="1">NVP1</strain>
    </source>
</reference>
<comment type="caution">
    <text evidence="1">The sequence shown here is derived from an EMBL/GenBank/DDBJ whole genome shotgun (WGS) entry which is preliminary data.</text>
</comment>
<proteinExistence type="predicted"/>
<dbReference type="EMBL" id="JAAAUY010002280">
    <property type="protein sequence ID" value="KAF9313549.1"/>
    <property type="molecule type" value="Genomic_DNA"/>
</dbReference>
<dbReference type="Proteomes" id="UP000696485">
    <property type="component" value="Unassembled WGS sequence"/>
</dbReference>
<evidence type="ECO:0000313" key="2">
    <source>
        <dbReference type="Proteomes" id="UP000696485"/>
    </source>
</evidence>
<organism evidence="1 2">
    <name type="scientific">Podila minutissima</name>
    <dbReference type="NCBI Taxonomy" id="64525"/>
    <lineage>
        <taxon>Eukaryota</taxon>
        <taxon>Fungi</taxon>
        <taxon>Fungi incertae sedis</taxon>
        <taxon>Mucoromycota</taxon>
        <taxon>Mortierellomycotina</taxon>
        <taxon>Mortierellomycetes</taxon>
        <taxon>Mortierellales</taxon>
        <taxon>Mortierellaceae</taxon>
        <taxon>Podila</taxon>
    </lineage>
</organism>
<dbReference type="AlphaFoldDB" id="A0A9P5S8B3"/>
<evidence type="ECO:0000313" key="1">
    <source>
        <dbReference type="EMBL" id="KAF9313549.1"/>
    </source>
</evidence>
<name>A0A9P5S8B3_9FUNG</name>